<organism evidence="1 2">
    <name type="scientific">Acinetobacter bohemicus</name>
    <dbReference type="NCBI Taxonomy" id="1435036"/>
    <lineage>
        <taxon>Bacteria</taxon>
        <taxon>Pseudomonadati</taxon>
        <taxon>Pseudomonadota</taxon>
        <taxon>Gammaproteobacteria</taxon>
        <taxon>Moraxellales</taxon>
        <taxon>Moraxellaceae</taxon>
        <taxon>Acinetobacter</taxon>
    </lineage>
</organism>
<keyword evidence="2" id="KW-1185">Reference proteome</keyword>
<protein>
    <submittedName>
        <fullName evidence="1">Uncharacterized protein</fullName>
    </submittedName>
</protein>
<evidence type="ECO:0000313" key="2">
    <source>
        <dbReference type="Proteomes" id="UP000182827"/>
    </source>
</evidence>
<reference evidence="2" key="1">
    <citation type="submission" date="2016-10" db="EMBL/GenBank/DDBJ databases">
        <authorList>
            <person name="Varghese N."/>
            <person name="Submissions S."/>
        </authorList>
    </citation>
    <scope>NUCLEOTIDE SEQUENCE [LARGE SCALE GENOMIC DNA]</scope>
    <source>
        <strain evidence="2">ANC 5076</strain>
    </source>
</reference>
<dbReference type="AlphaFoldDB" id="A0A1I6W3W5"/>
<gene>
    <name evidence="1" type="ORF">SAMN05444586_10413</name>
</gene>
<accession>A0A1I6W3W5</accession>
<dbReference type="Proteomes" id="UP000182827">
    <property type="component" value="Unassembled WGS sequence"/>
</dbReference>
<proteinExistence type="predicted"/>
<dbReference type="EMBL" id="FOZU01000041">
    <property type="protein sequence ID" value="SFT20686.1"/>
    <property type="molecule type" value="Genomic_DNA"/>
</dbReference>
<sequence length="37" mass="4513">MKLFTGSIIWYLRPTMQNQQQLEHPFLIQVGLFYRSK</sequence>
<evidence type="ECO:0000313" key="1">
    <source>
        <dbReference type="EMBL" id="SFT20686.1"/>
    </source>
</evidence>
<name>A0A1I6W3W5_9GAMM</name>